<dbReference type="WBParaSite" id="maker-uti_cns_0008317-snap-gene-0.9-mRNA-1">
    <property type="protein sequence ID" value="maker-uti_cns_0008317-snap-gene-0.9-mRNA-1"/>
    <property type="gene ID" value="maker-uti_cns_0008317-snap-gene-0.9"/>
</dbReference>
<dbReference type="AlphaFoldDB" id="A0A1I8HXE0"/>
<feature type="compositionally biased region" description="Low complexity" evidence="1">
    <location>
        <begin position="84"/>
        <end position="107"/>
    </location>
</feature>
<dbReference type="Proteomes" id="UP000095280">
    <property type="component" value="Unplaced"/>
</dbReference>
<feature type="region of interest" description="Disordered" evidence="1">
    <location>
        <begin position="67"/>
        <end position="107"/>
    </location>
</feature>
<proteinExistence type="predicted"/>
<evidence type="ECO:0000256" key="1">
    <source>
        <dbReference type="SAM" id="MobiDB-lite"/>
    </source>
</evidence>
<sequence>SRPPLSPASLEQFLRTQAIQQYSMVKTLSCLSCCLVAVALRPSPALKMLAATSASPAPSAWTWRPAGWRDARPTSRRSWCPMRTSSLPSTPAVAASSAMSSSVAASP</sequence>
<keyword evidence="2" id="KW-1185">Reference proteome</keyword>
<reference evidence="3" key="1">
    <citation type="submission" date="2016-11" db="UniProtKB">
        <authorList>
            <consortium name="WormBaseParasite"/>
        </authorList>
    </citation>
    <scope>IDENTIFICATION</scope>
</reference>
<organism evidence="2 3">
    <name type="scientific">Macrostomum lignano</name>
    <dbReference type="NCBI Taxonomy" id="282301"/>
    <lineage>
        <taxon>Eukaryota</taxon>
        <taxon>Metazoa</taxon>
        <taxon>Spiralia</taxon>
        <taxon>Lophotrochozoa</taxon>
        <taxon>Platyhelminthes</taxon>
        <taxon>Rhabditophora</taxon>
        <taxon>Macrostomorpha</taxon>
        <taxon>Macrostomida</taxon>
        <taxon>Macrostomidae</taxon>
        <taxon>Macrostomum</taxon>
    </lineage>
</organism>
<name>A0A1I8HXE0_9PLAT</name>
<protein>
    <submittedName>
        <fullName evidence="3">Secreted protein</fullName>
    </submittedName>
</protein>
<accession>A0A1I8HXE0</accession>
<evidence type="ECO:0000313" key="2">
    <source>
        <dbReference type="Proteomes" id="UP000095280"/>
    </source>
</evidence>
<evidence type="ECO:0000313" key="3">
    <source>
        <dbReference type="WBParaSite" id="maker-uti_cns_0008317-snap-gene-0.9-mRNA-1"/>
    </source>
</evidence>